<accession>A0ABV3QS57</accession>
<evidence type="ECO:0000256" key="2">
    <source>
        <dbReference type="ARBA" id="ARBA00022741"/>
    </source>
</evidence>
<keyword evidence="2 5" id="KW-0547">Nucleotide-binding</keyword>
<evidence type="ECO:0000313" key="7">
    <source>
        <dbReference type="EMBL" id="MEW9625426.1"/>
    </source>
</evidence>
<dbReference type="RefSeq" id="WP_367845719.1">
    <property type="nucleotide sequence ID" value="NZ_JBFOHL010000014.1"/>
</dbReference>
<keyword evidence="3 7" id="KW-0418">Kinase</keyword>
<dbReference type="Gene3D" id="1.25.40.10">
    <property type="entry name" value="Tetratricopeptide repeat domain"/>
    <property type="match status" value="3"/>
</dbReference>
<dbReference type="Proteomes" id="UP001556170">
    <property type="component" value="Unassembled WGS sequence"/>
</dbReference>
<dbReference type="PANTHER" id="PTHR43289:SF34">
    <property type="entry name" value="SERINE_THREONINE-PROTEIN KINASE YBDM-RELATED"/>
    <property type="match status" value="1"/>
</dbReference>
<sequence>MTGQLTDRYLRAKHIAMSAMEIGVADRDAVIARECGDDEALAREVRWMLAAIERSHTATLPLLPGDTVDLSGLDAQADTPHRYRLVRRVGEGGMGVVYLAEREDSGFVQQVALKVLGAGALGSPTLLERFARERQLLARLEHPGIARLLDGGVLSDGQPFLAMEYVEGERIDAWCERHGLGLRERIALFLKVCAAVEYAHRNLVIHRDLKPANILVDAQGQPKLLDFGIARLIDAEASEATLTVTGQHALTLAYASPEQIEQQPLTTAVDVYGLGMVLYQLVAGRRPWQHITTPHQLSQAIVTGEIVPPSRSAGRDGASGRDASPCRTVPADIDAIALKALRRQASERYATVGALAADLRNWLEQRPVQARRGRRLYRLRRFLQRNRWPLTAAAALLLSVLAGLATSLYSLHQARVQQRLAEQRRQQLERIVQFQQSMYDSVDIGAMGHAVVAATQRQVDAALAPAASSAAPPTHDTLTKAFASVQATDITREAMDEYVIGHTLNGLDRAFPDAPLLDADLRQSLARALLGIGSYAHAAIELRKVLAVRAKLLPADSRAHLSVRLDLAQALEKQGQIAAAAGMYAQAEKLAQAEPPTDELRVAAESGVARMLVEQGHLQQALQKQDALYAALKPRLPATDPGLMQLQRDLVMTLIGLGQRDRALQLTGPLVALEQRTLGVENPQTLDAMLVQARLLNYRYEYERSLALARQVAAIRARRLGANHPDALAAADMVATDEVYLAQDPNAFAVAATDLQRVIDERRRELGGDHPDTIAAETVMVRLLAKQGSYAKAPAERHAYYVQATALERQILAAHERQLGPDHPKTLMALGSLASLLDEAGQYGPALAEAKLCLAGQLRVLGPQHPLISATRTLIGDIEDDAHHWEASRGAYRQALEQREQLLGLRDAHTIESASRLYSVLMELHDTDAATKVRQRYMDPVIAMDPKTLNAAMRSVRDEAIRMLKP</sequence>
<dbReference type="SUPFAM" id="SSF56112">
    <property type="entry name" value="Protein kinase-like (PK-like)"/>
    <property type="match status" value="1"/>
</dbReference>
<evidence type="ECO:0000256" key="5">
    <source>
        <dbReference type="PROSITE-ProRule" id="PRU10141"/>
    </source>
</evidence>
<evidence type="ECO:0000256" key="1">
    <source>
        <dbReference type="ARBA" id="ARBA00022679"/>
    </source>
</evidence>
<keyword evidence="4 5" id="KW-0067">ATP-binding</keyword>
<dbReference type="Pfam" id="PF00069">
    <property type="entry name" value="Pkinase"/>
    <property type="match status" value="1"/>
</dbReference>
<name>A0ABV3QS57_9GAMM</name>
<evidence type="ECO:0000256" key="3">
    <source>
        <dbReference type="ARBA" id="ARBA00022777"/>
    </source>
</evidence>
<dbReference type="SUPFAM" id="SSF48452">
    <property type="entry name" value="TPR-like"/>
    <property type="match status" value="3"/>
</dbReference>
<feature type="binding site" evidence="5">
    <location>
        <position position="114"/>
    </location>
    <ligand>
        <name>ATP</name>
        <dbReference type="ChEBI" id="CHEBI:30616"/>
    </ligand>
</feature>
<protein>
    <submittedName>
        <fullName evidence="7">Protein kinase</fullName>
    </submittedName>
</protein>
<gene>
    <name evidence="7" type="ORF">ABQJ56_14450</name>
</gene>
<reference evidence="7 8" key="1">
    <citation type="submission" date="2024-06" db="EMBL/GenBank/DDBJ databases">
        <authorList>
            <person name="Woo H."/>
        </authorList>
    </citation>
    <scope>NUCLEOTIDE SEQUENCE [LARGE SCALE GENOMIC DNA]</scope>
    <source>
        <strain evidence="7 8">S2-g</strain>
    </source>
</reference>
<dbReference type="SMART" id="SM00220">
    <property type="entry name" value="S_TKc"/>
    <property type="match status" value="1"/>
</dbReference>
<dbReference type="Gene3D" id="1.10.510.10">
    <property type="entry name" value="Transferase(Phosphotransferase) domain 1"/>
    <property type="match status" value="1"/>
</dbReference>
<dbReference type="InterPro" id="IPR008271">
    <property type="entry name" value="Ser/Thr_kinase_AS"/>
</dbReference>
<dbReference type="CDD" id="cd14014">
    <property type="entry name" value="STKc_PknB_like"/>
    <property type="match status" value="1"/>
</dbReference>
<dbReference type="PROSITE" id="PS50011">
    <property type="entry name" value="PROTEIN_KINASE_DOM"/>
    <property type="match status" value="1"/>
</dbReference>
<dbReference type="GO" id="GO:0016301">
    <property type="term" value="F:kinase activity"/>
    <property type="evidence" value="ECO:0007669"/>
    <property type="project" value="UniProtKB-KW"/>
</dbReference>
<organism evidence="7 8">
    <name type="scientific">Rhodanobacter geophilus</name>
    <dbReference type="NCBI Taxonomy" id="3162488"/>
    <lineage>
        <taxon>Bacteria</taxon>
        <taxon>Pseudomonadati</taxon>
        <taxon>Pseudomonadota</taxon>
        <taxon>Gammaproteobacteria</taxon>
        <taxon>Lysobacterales</taxon>
        <taxon>Rhodanobacteraceae</taxon>
        <taxon>Rhodanobacter</taxon>
    </lineage>
</organism>
<dbReference type="InterPro" id="IPR011009">
    <property type="entry name" value="Kinase-like_dom_sf"/>
</dbReference>
<dbReference type="EMBL" id="JBFOHL010000014">
    <property type="protein sequence ID" value="MEW9625426.1"/>
    <property type="molecule type" value="Genomic_DNA"/>
</dbReference>
<keyword evidence="1" id="KW-0808">Transferase</keyword>
<proteinExistence type="predicted"/>
<dbReference type="PROSITE" id="PS00107">
    <property type="entry name" value="PROTEIN_KINASE_ATP"/>
    <property type="match status" value="1"/>
</dbReference>
<keyword evidence="8" id="KW-1185">Reference proteome</keyword>
<dbReference type="PANTHER" id="PTHR43289">
    <property type="entry name" value="MITOGEN-ACTIVATED PROTEIN KINASE KINASE KINASE 20-RELATED"/>
    <property type="match status" value="1"/>
</dbReference>
<dbReference type="PROSITE" id="PS00108">
    <property type="entry name" value="PROTEIN_KINASE_ST"/>
    <property type="match status" value="1"/>
</dbReference>
<evidence type="ECO:0000259" key="6">
    <source>
        <dbReference type="PROSITE" id="PS50011"/>
    </source>
</evidence>
<feature type="domain" description="Protein kinase" evidence="6">
    <location>
        <begin position="83"/>
        <end position="363"/>
    </location>
</feature>
<dbReference type="InterPro" id="IPR011990">
    <property type="entry name" value="TPR-like_helical_dom_sf"/>
</dbReference>
<dbReference type="InterPro" id="IPR017441">
    <property type="entry name" value="Protein_kinase_ATP_BS"/>
</dbReference>
<evidence type="ECO:0000313" key="8">
    <source>
        <dbReference type="Proteomes" id="UP001556170"/>
    </source>
</evidence>
<dbReference type="InterPro" id="IPR000719">
    <property type="entry name" value="Prot_kinase_dom"/>
</dbReference>
<evidence type="ECO:0000256" key="4">
    <source>
        <dbReference type="ARBA" id="ARBA00022840"/>
    </source>
</evidence>
<dbReference type="Pfam" id="PF13374">
    <property type="entry name" value="TPR_10"/>
    <property type="match status" value="2"/>
</dbReference>
<comment type="caution">
    <text evidence="7">The sequence shown here is derived from an EMBL/GenBank/DDBJ whole genome shotgun (WGS) entry which is preliminary data.</text>
</comment>
<dbReference type="Gene3D" id="3.30.200.20">
    <property type="entry name" value="Phosphorylase Kinase, domain 1"/>
    <property type="match status" value="1"/>
</dbReference>